<dbReference type="RefSeq" id="WP_121587637.1">
    <property type="nucleotide sequence ID" value="NZ_RCHT01000046.1"/>
</dbReference>
<dbReference type="InterPro" id="IPR035985">
    <property type="entry name" value="Ubiquitin-activating_enz"/>
</dbReference>
<comment type="caution">
    <text evidence="2">The sequence shown here is derived from an EMBL/GenBank/DDBJ whole genome shotgun (WGS) entry which is preliminary data.</text>
</comment>
<dbReference type="Proteomes" id="UP000276301">
    <property type="component" value="Unassembled WGS sequence"/>
</dbReference>
<dbReference type="Pfam" id="PF00899">
    <property type="entry name" value="ThiF"/>
    <property type="match status" value="1"/>
</dbReference>
<evidence type="ECO:0000259" key="1">
    <source>
        <dbReference type="Pfam" id="PF00899"/>
    </source>
</evidence>
<dbReference type="GO" id="GO:0061504">
    <property type="term" value="P:cyclic threonylcarbamoyladenosine biosynthetic process"/>
    <property type="evidence" value="ECO:0007669"/>
    <property type="project" value="TreeGrafter"/>
</dbReference>
<reference evidence="2 3" key="1">
    <citation type="submission" date="2018-10" db="EMBL/GenBank/DDBJ databases">
        <title>Anaerotruncus faecis sp. nov., isolated from human feces.</title>
        <authorList>
            <person name="Wang Y.-J."/>
        </authorList>
    </citation>
    <scope>NUCLEOTIDE SEQUENCE [LARGE SCALE GENOMIC DNA]</scope>
    <source>
        <strain evidence="2 3">22A2-44</strain>
    </source>
</reference>
<evidence type="ECO:0000313" key="2">
    <source>
        <dbReference type="EMBL" id="RLL07642.1"/>
    </source>
</evidence>
<proteinExistence type="predicted"/>
<protein>
    <submittedName>
        <fullName evidence="2">tRNA threonylcarbamoyladenosine dehydratase</fullName>
    </submittedName>
</protein>
<feature type="domain" description="THIF-type NAD/FAD binding fold" evidence="1">
    <location>
        <begin position="7"/>
        <end position="144"/>
    </location>
</feature>
<dbReference type="AlphaFoldDB" id="A0A498CS51"/>
<dbReference type="PANTHER" id="PTHR43267:SF1">
    <property type="entry name" value="TRNA THREONYLCARBAMOYLADENOSINE DEHYDRATASE"/>
    <property type="match status" value="1"/>
</dbReference>
<dbReference type="SUPFAM" id="SSF69572">
    <property type="entry name" value="Activating enzymes of the ubiquitin-like proteins"/>
    <property type="match status" value="1"/>
</dbReference>
<accession>A0A498CS51</accession>
<dbReference type="InterPro" id="IPR000594">
    <property type="entry name" value="ThiF_NAD_FAD-bd"/>
</dbReference>
<evidence type="ECO:0000313" key="3">
    <source>
        <dbReference type="Proteomes" id="UP000276301"/>
    </source>
</evidence>
<keyword evidence="3" id="KW-1185">Reference proteome</keyword>
<dbReference type="GO" id="GO:0061503">
    <property type="term" value="F:tRNA threonylcarbamoyladenosine dehydratase"/>
    <property type="evidence" value="ECO:0007669"/>
    <property type="project" value="TreeGrafter"/>
</dbReference>
<dbReference type="GO" id="GO:0008641">
    <property type="term" value="F:ubiquitin-like modifier activating enzyme activity"/>
    <property type="evidence" value="ECO:0007669"/>
    <property type="project" value="InterPro"/>
</dbReference>
<dbReference type="EMBL" id="RCHT01000046">
    <property type="protein sequence ID" value="RLL07642.1"/>
    <property type="molecule type" value="Genomic_DNA"/>
</dbReference>
<sequence length="235" mass="24872">MENWLARTALLIGEENTARLAGARGAVLGLGGVGSAAAEALCRAGVGHLLLVDHDTVDETNLNRQLVATRDAVGMRKADAELRRLGSIHPAGDFTAAYEFYLPDNSGFLFDWGPDFVLDCIDTVTAKLHLAEACARRGVPLYMCLGTGNRLDPGALRIGDIADTAGCGCGLARVMRRELKRRGVARQTVLYSVEEPAKAVCPGEHGRHAPGSIAFVPPAAGFLLASRAVRDLLGL</sequence>
<dbReference type="PANTHER" id="PTHR43267">
    <property type="entry name" value="TRNA THREONYLCARBAMOYLADENOSINE DEHYDRATASE"/>
    <property type="match status" value="1"/>
</dbReference>
<dbReference type="Gene3D" id="3.40.50.720">
    <property type="entry name" value="NAD(P)-binding Rossmann-like Domain"/>
    <property type="match status" value="1"/>
</dbReference>
<name>A0A498CS51_9FIRM</name>
<gene>
    <name evidence="2" type="ORF">D4A47_13215</name>
</gene>
<organism evidence="2 3">
    <name type="scientific">Anaerotruncus massiliensis</name>
    <name type="common">ex Liu et al. 2021</name>
    <dbReference type="NCBI Taxonomy" id="2321404"/>
    <lineage>
        <taxon>Bacteria</taxon>
        <taxon>Bacillati</taxon>
        <taxon>Bacillota</taxon>
        <taxon>Clostridia</taxon>
        <taxon>Eubacteriales</taxon>
        <taxon>Oscillospiraceae</taxon>
        <taxon>Anaerotruncus</taxon>
    </lineage>
</organism>
<dbReference type="CDD" id="cd00755">
    <property type="entry name" value="YgdL_like"/>
    <property type="match status" value="1"/>
</dbReference>
<dbReference type="InterPro" id="IPR045886">
    <property type="entry name" value="ThiF/MoeB/HesA"/>
</dbReference>